<proteinExistence type="predicted"/>
<dbReference type="PANTHER" id="PTHR12935:SF0">
    <property type="entry name" value="GAMMA-GLUTAMYLCYCLOTRANSFERASE"/>
    <property type="match status" value="1"/>
</dbReference>
<dbReference type="PANTHER" id="PTHR12935">
    <property type="entry name" value="GAMMA-GLUTAMYLCYCLOTRANSFERASE"/>
    <property type="match status" value="1"/>
</dbReference>
<feature type="binding site" evidence="3">
    <location>
        <begin position="3"/>
        <end position="8"/>
    </location>
    <ligand>
        <name>substrate</name>
    </ligand>
</feature>
<dbReference type="Proteomes" id="UP000032352">
    <property type="component" value="Chromosome"/>
</dbReference>
<evidence type="ECO:0000313" key="4">
    <source>
        <dbReference type="EMBL" id="WDE08037.1"/>
    </source>
</evidence>
<dbReference type="KEGG" id="tvd:SG34_014750"/>
<protein>
    <submittedName>
        <fullName evidence="4">Gamma-glutamylcyclotransferase</fullName>
    </submittedName>
</protein>
<dbReference type="InterPro" id="IPR013024">
    <property type="entry name" value="GGCT-like"/>
</dbReference>
<gene>
    <name evidence="4" type="ORF">SG34_014750</name>
</gene>
<accession>A0AAF0C9Z2</accession>
<dbReference type="AlphaFoldDB" id="A0AAF0C9Z2"/>
<reference evidence="4 5" key="2">
    <citation type="journal article" date="2022" name="Mar. Drugs">
        <title>Bioassay-Guided Fractionation Leads to the Detection of Cholic Acid Generated by the Rare Thalassomonas sp.</title>
        <authorList>
            <person name="Pheiffer F."/>
            <person name="Schneider Y.K."/>
            <person name="Hansen E.H."/>
            <person name="Andersen J.H."/>
            <person name="Isaksson J."/>
            <person name="Busche T."/>
            <person name="R C."/>
            <person name="Kalinowski J."/>
            <person name="Zyl L.V."/>
            <person name="Trindade M."/>
        </authorList>
    </citation>
    <scope>NUCLEOTIDE SEQUENCE [LARGE SCALE GENOMIC DNA]</scope>
    <source>
        <strain evidence="4 5">XOM25</strain>
    </source>
</reference>
<evidence type="ECO:0000256" key="2">
    <source>
        <dbReference type="PIRSR" id="PIRSR617939-1"/>
    </source>
</evidence>
<feature type="active site" description="Proton acceptor" evidence="2">
    <location>
        <position position="79"/>
    </location>
</feature>
<dbReference type="InterPro" id="IPR036568">
    <property type="entry name" value="GGCT-like_sf"/>
</dbReference>
<dbReference type="CDD" id="cd06661">
    <property type="entry name" value="GGCT_like"/>
    <property type="match status" value="1"/>
</dbReference>
<keyword evidence="5" id="KW-1185">Reference proteome</keyword>
<dbReference type="SUPFAM" id="SSF110857">
    <property type="entry name" value="Gamma-glutamyl cyclotransferase-like"/>
    <property type="match status" value="1"/>
</dbReference>
<evidence type="ECO:0000313" key="5">
    <source>
        <dbReference type="Proteomes" id="UP000032352"/>
    </source>
</evidence>
<dbReference type="Gene3D" id="3.10.490.10">
    <property type="entry name" value="Gamma-glutamyl cyclotransferase-like"/>
    <property type="match status" value="1"/>
</dbReference>
<name>A0AAF0C9Z2_9GAMM</name>
<keyword evidence="1" id="KW-0456">Lyase</keyword>
<dbReference type="Pfam" id="PF13772">
    <property type="entry name" value="AIG2_2"/>
    <property type="match status" value="1"/>
</dbReference>
<reference evidence="4 5" key="1">
    <citation type="journal article" date="2015" name="Genome Announc.">
        <title>Draft Genome Sequences of Marine Isolates of Thalassomonas viridans and Thalassomonas actiniarum.</title>
        <authorList>
            <person name="Olonade I."/>
            <person name="van Zyl L.J."/>
            <person name="Trindade M."/>
        </authorList>
    </citation>
    <scope>NUCLEOTIDE SEQUENCE [LARGE SCALE GENOMIC DNA]</scope>
    <source>
        <strain evidence="4 5">XOM25</strain>
    </source>
</reference>
<organism evidence="4 5">
    <name type="scientific">Thalassomonas viridans</name>
    <dbReference type="NCBI Taxonomy" id="137584"/>
    <lineage>
        <taxon>Bacteria</taxon>
        <taxon>Pseudomonadati</taxon>
        <taxon>Pseudomonadota</taxon>
        <taxon>Gammaproteobacteria</taxon>
        <taxon>Alteromonadales</taxon>
        <taxon>Colwelliaceae</taxon>
        <taxon>Thalassomonas</taxon>
    </lineage>
</organism>
<evidence type="ECO:0000256" key="3">
    <source>
        <dbReference type="PIRSR" id="PIRSR617939-2"/>
    </source>
</evidence>
<sequence>MKYFAYGSNMSVRRLKQRALGANCLGVFALTGHDLRFHKTGEDGSAKCDAFYTGSECDYIYGVLFEITAQEKRMLDQIEGLGCGYEEKQVCVANQAGFTVNAVMYYASHIDTSLKPFFWYKNHVVIGAKESRLPPGYIEKIIQVEGVEDPDQSRNAQQRALYDGMYNNK</sequence>
<evidence type="ECO:0000256" key="1">
    <source>
        <dbReference type="ARBA" id="ARBA00023239"/>
    </source>
</evidence>
<dbReference type="EMBL" id="CP059733">
    <property type="protein sequence ID" value="WDE08037.1"/>
    <property type="molecule type" value="Genomic_DNA"/>
</dbReference>
<feature type="binding site" evidence="3">
    <location>
        <position position="120"/>
    </location>
    <ligand>
        <name>substrate</name>
    </ligand>
</feature>
<dbReference type="GO" id="GO:0003839">
    <property type="term" value="F:gamma-glutamylcyclotransferase activity"/>
    <property type="evidence" value="ECO:0007669"/>
    <property type="project" value="InterPro"/>
</dbReference>
<dbReference type="RefSeq" id="WP_044840145.1">
    <property type="nucleotide sequence ID" value="NZ_CP059733.1"/>
</dbReference>
<dbReference type="InterPro" id="IPR017939">
    <property type="entry name" value="G-Glutamylcylcotransferase"/>
</dbReference>